<dbReference type="VEuPathDB" id="PiroplasmaDB:BBBOND_0110820"/>
<organism evidence="1 2">
    <name type="scientific">Babesia bigemina</name>
    <dbReference type="NCBI Taxonomy" id="5866"/>
    <lineage>
        <taxon>Eukaryota</taxon>
        <taxon>Sar</taxon>
        <taxon>Alveolata</taxon>
        <taxon>Apicomplexa</taxon>
        <taxon>Aconoidasida</taxon>
        <taxon>Piroplasmida</taxon>
        <taxon>Babesiidae</taxon>
        <taxon>Babesia</taxon>
    </lineage>
</organism>
<dbReference type="AlphaFoldDB" id="A0A061DAP7"/>
<dbReference type="RefSeq" id="XP_012766971.1">
    <property type="nucleotide sequence ID" value="XM_012911517.1"/>
</dbReference>
<proteinExistence type="predicted"/>
<sequence>MKTATRCPDGSKCDLVNKYERRHLHLGTFDGLDRKPLVITVHKSNLNEPRYYAITADSERATGNEWMSIGVLNEEEHKEVKGHHQNYYRKILTKQFMKRITLTGQRAHGIRAQAFISRNVRRTPEDVMFRGCDKDDIDPEFMIPPPEGPEYSKGTIIIYPDAMEGKYYVDFAYGNPFGGPKMVCFKEVIVKVVP</sequence>
<name>A0A061DAP7_BABBI</name>
<dbReference type="KEGG" id="bbig:BBBOND_0110820"/>
<evidence type="ECO:0000313" key="2">
    <source>
        <dbReference type="Proteomes" id="UP000033188"/>
    </source>
</evidence>
<keyword evidence="2" id="KW-1185">Reference proteome</keyword>
<reference evidence="2" key="1">
    <citation type="journal article" date="2014" name="Nucleic Acids Res.">
        <title>The evolutionary dynamics of variant antigen genes in Babesia reveal a history of genomic innovation underlying host-parasite interaction.</title>
        <authorList>
            <person name="Jackson A.P."/>
            <person name="Otto T.D."/>
            <person name="Darby A."/>
            <person name="Ramaprasad A."/>
            <person name="Xia D."/>
            <person name="Echaide I.E."/>
            <person name="Farber M."/>
            <person name="Gahlot S."/>
            <person name="Gamble J."/>
            <person name="Gupta D."/>
            <person name="Gupta Y."/>
            <person name="Jackson L."/>
            <person name="Malandrin L."/>
            <person name="Malas T.B."/>
            <person name="Moussa E."/>
            <person name="Nair M."/>
            <person name="Reid A.J."/>
            <person name="Sanders M."/>
            <person name="Sharma J."/>
            <person name="Tracey A."/>
            <person name="Quail M.A."/>
            <person name="Weir W."/>
            <person name="Wastling J.M."/>
            <person name="Hall N."/>
            <person name="Willadsen P."/>
            <person name="Lingelbach K."/>
            <person name="Shiels B."/>
            <person name="Tait A."/>
            <person name="Berriman M."/>
            <person name="Allred D.R."/>
            <person name="Pain A."/>
        </authorList>
    </citation>
    <scope>NUCLEOTIDE SEQUENCE [LARGE SCALE GENOMIC DNA]</scope>
    <source>
        <strain evidence="2">Bond</strain>
    </source>
</reference>
<dbReference type="GeneID" id="24563326"/>
<protein>
    <submittedName>
        <fullName evidence="1">Uncharacterized protein</fullName>
    </submittedName>
</protein>
<accession>A0A061DAP7</accession>
<evidence type="ECO:0000313" key="1">
    <source>
        <dbReference type="EMBL" id="CDR94785.1"/>
    </source>
</evidence>
<dbReference type="OrthoDB" id="365966at2759"/>
<dbReference type="EMBL" id="LK391707">
    <property type="protein sequence ID" value="CDR94785.1"/>
    <property type="molecule type" value="Genomic_DNA"/>
</dbReference>
<gene>
    <name evidence="1" type="ORF">BBBOND_0110820</name>
</gene>
<dbReference type="Proteomes" id="UP000033188">
    <property type="component" value="Chromosome 1"/>
</dbReference>